<evidence type="ECO:0000256" key="3">
    <source>
        <dbReference type="ARBA" id="ARBA00023125"/>
    </source>
</evidence>
<feature type="non-terminal residue" evidence="5">
    <location>
        <position position="1"/>
    </location>
</feature>
<sequence length="121" mass="13520">TRAVLRRAQMLPMSAPAHIVVDDDLSIELGERQVVVKGQPVKLTPTEFRLLSHLVSNAGNVLPHEALLAKAWGHQSQDDASMLKVHIARLREKLGDDAHNPRYIFTEWGIGYRFARPHVAA</sequence>
<proteinExistence type="predicted"/>
<dbReference type="PANTHER" id="PTHR48111">
    <property type="entry name" value="REGULATOR OF RPOS"/>
    <property type="match status" value="1"/>
</dbReference>
<keyword evidence="2" id="KW-0902">Two-component regulatory system</keyword>
<dbReference type="SUPFAM" id="SSF46894">
    <property type="entry name" value="C-terminal effector domain of the bipartite response regulators"/>
    <property type="match status" value="1"/>
</dbReference>
<dbReference type="SMART" id="SM00862">
    <property type="entry name" value="Trans_reg_C"/>
    <property type="match status" value="1"/>
</dbReference>
<comment type="caution">
    <text evidence="5">The sequence shown here is derived from an EMBL/GenBank/DDBJ whole genome shotgun (WGS) entry which is preliminary data.</text>
</comment>
<reference evidence="5" key="1">
    <citation type="journal article" date="2014" name="Front. Microbiol.">
        <title>High frequency of phylogenetically diverse reductive dehalogenase-homologous genes in deep subseafloor sedimentary metagenomes.</title>
        <authorList>
            <person name="Kawai M."/>
            <person name="Futagami T."/>
            <person name="Toyoda A."/>
            <person name="Takaki Y."/>
            <person name="Nishi S."/>
            <person name="Hori S."/>
            <person name="Arai W."/>
            <person name="Tsubouchi T."/>
            <person name="Morono Y."/>
            <person name="Uchiyama I."/>
            <person name="Ito T."/>
            <person name="Fujiyama A."/>
            <person name="Inagaki F."/>
            <person name="Takami H."/>
        </authorList>
    </citation>
    <scope>NUCLEOTIDE SEQUENCE</scope>
    <source>
        <strain evidence="5">Expedition CK06-06</strain>
    </source>
</reference>
<dbReference type="GO" id="GO:0005829">
    <property type="term" value="C:cytosol"/>
    <property type="evidence" value="ECO:0007669"/>
    <property type="project" value="TreeGrafter"/>
</dbReference>
<organism evidence="5">
    <name type="scientific">marine sediment metagenome</name>
    <dbReference type="NCBI Taxonomy" id="412755"/>
    <lineage>
        <taxon>unclassified sequences</taxon>
        <taxon>metagenomes</taxon>
        <taxon>ecological metagenomes</taxon>
    </lineage>
</organism>
<name>X0XJD5_9ZZZZ</name>
<dbReference type="EMBL" id="BARS01033359">
    <property type="protein sequence ID" value="GAG25071.1"/>
    <property type="molecule type" value="Genomic_DNA"/>
</dbReference>
<dbReference type="InterPro" id="IPR016032">
    <property type="entry name" value="Sig_transdc_resp-reg_C-effctor"/>
</dbReference>
<evidence type="ECO:0000256" key="2">
    <source>
        <dbReference type="ARBA" id="ARBA00023012"/>
    </source>
</evidence>
<dbReference type="GO" id="GO:0006355">
    <property type="term" value="P:regulation of DNA-templated transcription"/>
    <property type="evidence" value="ECO:0007669"/>
    <property type="project" value="InterPro"/>
</dbReference>
<dbReference type="Pfam" id="PF00486">
    <property type="entry name" value="Trans_reg_C"/>
    <property type="match status" value="1"/>
</dbReference>
<dbReference type="Gene3D" id="1.10.10.10">
    <property type="entry name" value="Winged helix-like DNA-binding domain superfamily/Winged helix DNA-binding domain"/>
    <property type="match status" value="1"/>
</dbReference>
<dbReference type="FunFam" id="1.10.10.10:FF:000018">
    <property type="entry name" value="DNA-binding response regulator ResD"/>
    <property type="match status" value="1"/>
</dbReference>
<dbReference type="GO" id="GO:0032993">
    <property type="term" value="C:protein-DNA complex"/>
    <property type="evidence" value="ECO:0007669"/>
    <property type="project" value="TreeGrafter"/>
</dbReference>
<dbReference type="PANTHER" id="PTHR48111:SF50">
    <property type="entry name" value="KDP OPERON TRANSCRIPTIONAL REGULATORY PROTEIN KDPE"/>
    <property type="match status" value="1"/>
</dbReference>
<dbReference type="InterPro" id="IPR001867">
    <property type="entry name" value="OmpR/PhoB-type_DNA-bd"/>
</dbReference>
<accession>X0XJD5</accession>
<protein>
    <recommendedName>
        <fullName evidence="4">OmpR/PhoB-type domain-containing protein</fullName>
    </recommendedName>
</protein>
<dbReference type="PROSITE" id="PS51755">
    <property type="entry name" value="OMPR_PHOB"/>
    <property type="match status" value="1"/>
</dbReference>
<keyword evidence="3" id="KW-0238">DNA-binding</keyword>
<evidence type="ECO:0000259" key="4">
    <source>
        <dbReference type="PROSITE" id="PS51755"/>
    </source>
</evidence>
<dbReference type="CDD" id="cd00383">
    <property type="entry name" value="trans_reg_C"/>
    <property type="match status" value="1"/>
</dbReference>
<dbReference type="InterPro" id="IPR036388">
    <property type="entry name" value="WH-like_DNA-bd_sf"/>
</dbReference>
<dbReference type="InterPro" id="IPR039420">
    <property type="entry name" value="WalR-like"/>
</dbReference>
<evidence type="ECO:0000313" key="5">
    <source>
        <dbReference type="EMBL" id="GAG25071.1"/>
    </source>
</evidence>
<dbReference type="GO" id="GO:0000976">
    <property type="term" value="F:transcription cis-regulatory region binding"/>
    <property type="evidence" value="ECO:0007669"/>
    <property type="project" value="TreeGrafter"/>
</dbReference>
<evidence type="ECO:0000256" key="1">
    <source>
        <dbReference type="ARBA" id="ARBA00022553"/>
    </source>
</evidence>
<keyword evidence="1" id="KW-0597">Phosphoprotein</keyword>
<dbReference type="AlphaFoldDB" id="X0XJD5"/>
<feature type="domain" description="OmpR/PhoB-type" evidence="4">
    <location>
        <begin position="16"/>
        <end position="116"/>
    </location>
</feature>
<gene>
    <name evidence="5" type="ORF">S01H1_51677</name>
</gene>
<dbReference type="GO" id="GO:0000156">
    <property type="term" value="F:phosphorelay response regulator activity"/>
    <property type="evidence" value="ECO:0007669"/>
    <property type="project" value="TreeGrafter"/>
</dbReference>